<evidence type="ECO:0000256" key="1">
    <source>
        <dbReference type="SAM" id="Phobius"/>
    </source>
</evidence>
<protein>
    <submittedName>
        <fullName evidence="2">Uncharacterized protein</fullName>
    </submittedName>
</protein>
<sequence>MQIKSVLIILGFSIFLLLIFFFFLSQHQIVLYILLPPPTPPILHIYLHTLKRALF</sequence>
<evidence type="ECO:0000313" key="3">
    <source>
        <dbReference type="Proteomes" id="UP000323597"/>
    </source>
</evidence>
<dbReference type="Proteomes" id="UP000323597">
    <property type="component" value="Chromosome D03"/>
</dbReference>
<evidence type="ECO:0000313" key="2">
    <source>
        <dbReference type="EMBL" id="TYI90433.1"/>
    </source>
</evidence>
<keyword evidence="1" id="KW-1133">Transmembrane helix</keyword>
<gene>
    <name evidence="2" type="ORF">E1A91_D03G122200v1</name>
</gene>
<accession>A0A5D2VLR0</accession>
<dbReference type="EMBL" id="CM017651">
    <property type="protein sequence ID" value="TYI90433.1"/>
    <property type="molecule type" value="Genomic_DNA"/>
</dbReference>
<keyword evidence="1" id="KW-0812">Transmembrane</keyword>
<feature type="transmembrane region" description="Helical" evidence="1">
    <location>
        <begin position="6"/>
        <end position="24"/>
    </location>
</feature>
<organism evidence="2 3">
    <name type="scientific">Gossypium mustelinum</name>
    <name type="common">Cotton</name>
    <name type="synonym">Gossypium caicoense</name>
    <dbReference type="NCBI Taxonomy" id="34275"/>
    <lineage>
        <taxon>Eukaryota</taxon>
        <taxon>Viridiplantae</taxon>
        <taxon>Streptophyta</taxon>
        <taxon>Embryophyta</taxon>
        <taxon>Tracheophyta</taxon>
        <taxon>Spermatophyta</taxon>
        <taxon>Magnoliopsida</taxon>
        <taxon>eudicotyledons</taxon>
        <taxon>Gunneridae</taxon>
        <taxon>Pentapetalae</taxon>
        <taxon>rosids</taxon>
        <taxon>malvids</taxon>
        <taxon>Malvales</taxon>
        <taxon>Malvaceae</taxon>
        <taxon>Malvoideae</taxon>
        <taxon>Gossypium</taxon>
    </lineage>
</organism>
<dbReference type="AlphaFoldDB" id="A0A5D2VLR0"/>
<reference evidence="2 3" key="1">
    <citation type="submission" date="2019-07" db="EMBL/GenBank/DDBJ databases">
        <title>WGS assembly of Gossypium mustelinum.</title>
        <authorList>
            <person name="Chen Z.J."/>
            <person name="Sreedasyam A."/>
            <person name="Ando A."/>
            <person name="Song Q."/>
            <person name="De L."/>
            <person name="Hulse-Kemp A."/>
            <person name="Ding M."/>
            <person name="Ye W."/>
            <person name="Kirkbride R."/>
            <person name="Jenkins J."/>
            <person name="Plott C."/>
            <person name="Lovell J."/>
            <person name="Lin Y.-M."/>
            <person name="Vaughn R."/>
            <person name="Liu B."/>
            <person name="Li W."/>
            <person name="Simpson S."/>
            <person name="Scheffler B."/>
            <person name="Saski C."/>
            <person name="Grover C."/>
            <person name="Hu G."/>
            <person name="Conover J."/>
            <person name="Carlson J."/>
            <person name="Shu S."/>
            <person name="Boston L."/>
            <person name="Williams M."/>
            <person name="Peterson D."/>
            <person name="Mcgee K."/>
            <person name="Jones D."/>
            <person name="Wendel J."/>
            <person name="Stelly D."/>
            <person name="Grimwood J."/>
            <person name="Schmutz J."/>
        </authorList>
    </citation>
    <scope>NUCLEOTIDE SEQUENCE [LARGE SCALE GENOMIC DNA]</scope>
    <source>
        <strain evidence="2">1408120.09</strain>
    </source>
</reference>
<name>A0A5D2VLR0_GOSMU</name>
<keyword evidence="1" id="KW-0472">Membrane</keyword>
<keyword evidence="3" id="KW-1185">Reference proteome</keyword>
<proteinExistence type="predicted"/>